<dbReference type="PROSITE" id="PS50109">
    <property type="entry name" value="HIS_KIN"/>
    <property type="match status" value="1"/>
</dbReference>
<feature type="transmembrane region" description="Helical" evidence="3">
    <location>
        <begin position="283"/>
        <end position="305"/>
    </location>
</feature>
<dbReference type="PANTHER" id="PTHR43547:SF2">
    <property type="entry name" value="HYBRID SIGNAL TRANSDUCTION HISTIDINE KINASE C"/>
    <property type="match status" value="1"/>
</dbReference>
<dbReference type="EMBL" id="SRMF01000008">
    <property type="protein sequence ID" value="TGG91510.1"/>
    <property type="molecule type" value="Genomic_DNA"/>
</dbReference>
<dbReference type="InterPro" id="IPR005467">
    <property type="entry name" value="His_kinase_dom"/>
</dbReference>
<gene>
    <name evidence="6" type="ORF">E4656_15890</name>
</gene>
<keyword evidence="7" id="KW-1185">Reference proteome</keyword>
<evidence type="ECO:0000259" key="5">
    <source>
        <dbReference type="PROSITE" id="PS50110"/>
    </source>
</evidence>
<feature type="domain" description="Histidine kinase" evidence="4">
    <location>
        <begin position="460"/>
        <end position="689"/>
    </location>
</feature>
<feature type="transmembrane region" description="Helical" evidence="3">
    <location>
        <begin position="242"/>
        <end position="263"/>
    </location>
</feature>
<dbReference type="GO" id="GO:0000155">
    <property type="term" value="F:phosphorelay sensor kinase activity"/>
    <property type="evidence" value="ECO:0007669"/>
    <property type="project" value="TreeGrafter"/>
</dbReference>
<feature type="modified residue" description="4-aspartylphosphate" evidence="2">
    <location>
        <position position="749"/>
    </location>
</feature>
<evidence type="ECO:0000256" key="3">
    <source>
        <dbReference type="SAM" id="Phobius"/>
    </source>
</evidence>
<keyword evidence="1 2" id="KW-0597">Phosphoprotein</keyword>
<feature type="transmembrane region" description="Helical" evidence="3">
    <location>
        <begin position="391"/>
        <end position="413"/>
    </location>
</feature>
<dbReference type="SMART" id="SM00448">
    <property type="entry name" value="REC"/>
    <property type="match status" value="1"/>
</dbReference>
<comment type="caution">
    <text evidence="6">The sequence shown here is derived from an EMBL/GenBank/DDBJ whole genome shotgun (WGS) entry which is preliminary data.</text>
</comment>
<keyword evidence="3" id="KW-0812">Transmembrane</keyword>
<feature type="transmembrane region" description="Helical" evidence="3">
    <location>
        <begin position="312"/>
        <end position="330"/>
    </location>
</feature>
<dbReference type="SMART" id="SM00387">
    <property type="entry name" value="HATPase_c"/>
    <property type="match status" value="1"/>
</dbReference>
<dbReference type="InterPro" id="IPR001789">
    <property type="entry name" value="Sig_transdc_resp-reg_receiver"/>
</dbReference>
<dbReference type="SUPFAM" id="SSF55874">
    <property type="entry name" value="ATPase domain of HSP90 chaperone/DNA topoisomerase II/histidine kinase"/>
    <property type="match status" value="1"/>
</dbReference>
<feature type="transmembrane region" description="Helical" evidence="3">
    <location>
        <begin position="336"/>
        <end position="355"/>
    </location>
</feature>
<evidence type="ECO:0000256" key="1">
    <source>
        <dbReference type="ARBA" id="ARBA00022553"/>
    </source>
</evidence>
<reference evidence="6 7" key="1">
    <citation type="submission" date="2019-04" db="EMBL/GenBank/DDBJ databases">
        <title>Natronospirillum operosus gen. nov., sp. nov., a haloalkaliphilic satellite isolated from decaying biomass of laboratory culture of cyanobacterium Geitlerinema sp. and proposal of Natronospirillaceae fam. nov. and Saccharospirillaceae fam. nov.</title>
        <authorList>
            <person name="Kevbrin V."/>
            <person name="Boltyanskaya Y."/>
            <person name="Koziaeva V."/>
            <person name="Grouzdev D.S."/>
            <person name="Park M."/>
            <person name="Cho J."/>
        </authorList>
    </citation>
    <scope>NUCLEOTIDE SEQUENCE [LARGE SCALE GENOMIC DNA]</scope>
    <source>
        <strain evidence="6 7">G-116</strain>
    </source>
</reference>
<dbReference type="Gene3D" id="2.60.40.2380">
    <property type="match status" value="1"/>
</dbReference>
<keyword evidence="3" id="KW-0472">Membrane</keyword>
<dbReference type="InterPro" id="IPR011006">
    <property type="entry name" value="CheY-like_superfamily"/>
</dbReference>
<protein>
    <submittedName>
        <fullName evidence="6">Response regulator</fullName>
    </submittedName>
</protein>
<keyword evidence="3" id="KW-1133">Transmembrane helix</keyword>
<evidence type="ECO:0000313" key="7">
    <source>
        <dbReference type="Proteomes" id="UP000297475"/>
    </source>
</evidence>
<proteinExistence type="predicted"/>
<dbReference type="PANTHER" id="PTHR43547">
    <property type="entry name" value="TWO-COMPONENT HISTIDINE KINASE"/>
    <property type="match status" value="1"/>
</dbReference>
<dbReference type="Proteomes" id="UP000297475">
    <property type="component" value="Unassembled WGS sequence"/>
</dbReference>
<dbReference type="Gene3D" id="3.30.565.10">
    <property type="entry name" value="Histidine kinase-like ATPase, C-terminal domain"/>
    <property type="match status" value="1"/>
</dbReference>
<feature type="domain" description="Response regulatory" evidence="5">
    <location>
        <begin position="701"/>
        <end position="817"/>
    </location>
</feature>
<dbReference type="InterPro" id="IPR036890">
    <property type="entry name" value="HATPase_C_sf"/>
</dbReference>
<dbReference type="InterPro" id="IPR003594">
    <property type="entry name" value="HATPase_dom"/>
</dbReference>
<name>A0A4Z0W7I8_9GAMM</name>
<feature type="transmembrane region" description="Helical" evidence="3">
    <location>
        <begin position="216"/>
        <end position="235"/>
    </location>
</feature>
<evidence type="ECO:0000256" key="2">
    <source>
        <dbReference type="PROSITE-ProRule" id="PRU00169"/>
    </source>
</evidence>
<feature type="transmembrane region" description="Helical" evidence="3">
    <location>
        <begin position="367"/>
        <end position="385"/>
    </location>
</feature>
<evidence type="ECO:0000259" key="4">
    <source>
        <dbReference type="PROSITE" id="PS50109"/>
    </source>
</evidence>
<accession>A0A4Z0W7I8</accession>
<dbReference type="Gene3D" id="3.40.50.2300">
    <property type="match status" value="1"/>
</dbReference>
<sequence length="830" mass="95650">MARGLNSSCIRRFATRYSMKRTRHWSGLMCKKWLPTLRPTETGSHPWAWWVGLGLWLLTAPAHAVLTLTDDRSRYDLHQHTAGLWLQHWEPEPDLEWPEGQSMTPSRGWSDDIFHWSANISNESTQTNWYVVIRNPSLDLLRVYLDLPDTDRYVQMSDYMSPSQRLFPGNHFIIPLQIEPGTRQTLYITGTSDDWQFYPMMLVDQTGYQTFAQQEMLLIGAATGLLLALFLFNLLQTVLKGHWSFVWVAIAAMAWALQVWYWFGLGHLWLWPEWPWLQNRVWYLLLAVTGVSLLGSVIAALSAFLDRTQKGWLYSAAIGGFLTALVLQLVVPPATYLWLIWGWYSTTAAMIYWHLHHTRALRSLHIVLFGFSLLAGGWFALMSWAPVLQPVLVTLFILLFLLLTGLHSFVVYWQYHHNQQKAWADLRARSQAFADVADEHREQLNQYRTAALLGKTWRGTLNDHIEARLQQVSNAVVSLRQAVQADERHALLNTAQQAVRDGLGYVQDLQTLERLLTRDYAVENEPLDLRAWLTQFEDWFDQYQTRQEEHPLYFRTELLSSDMPPLTGPATTLKMVLLRLLDNAIQYTDSGFIKLLVQAEGQTRHRVNTRFELRDSGHGMDDLLLQDIQRFWQDGIPALHAGDQEEADSRLGSGLTIALFLLRQLGARLQVQSTPEAGTSIVFWLWLDREQTRQRSRMVEHWLIVDDSPTLYQEAGEHLTPGVDVHWVKNGQIALTTLREQAFDVIIIDLAAQLVDGIEFTRFCREREDGNRFAWIIGLAPAGNSKLAQHARQAGINEVVQRPQSDSELRAWLRLLIKRMFRNAEDNGQA</sequence>
<dbReference type="Pfam" id="PF07696">
    <property type="entry name" value="7TMR-DISMED2"/>
    <property type="match status" value="1"/>
</dbReference>
<dbReference type="Pfam" id="PF00072">
    <property type="entry name" value="Response_reg"/>
    <property type="match status" value="1"/>
</dbReference>
<organism evidence="6 7">
    <name type="scientific">Natronospirillum operosum</name>
    <dbReference type="NCBI Taxonomy" id="2759953"/>
    <lineage>
        <taxon>Bacteria</taxon>
        <taxon>Pseudomonadati</taxon>
        <taxon>Pseudomonadota</taxon>
        <taxon>Gammaproteobacteria</taxon>
        <taxon>Oceanospirillales</taxon>
        <taxon>Natronospirillaceae</taxon>
        <taxon>Natronospirillum</taxon>
    </lineage>
</organism>
<dbReference type="AlphaFoldDB" id="A0A4Z0W7I8"/>
<evidence type="ECO:0000313" key="6">
    <source>
        <dbReference type="EMBL" id="TGG91510.1"/>
    </source>
</evidence>
<dbReference type="InterPro" id="IPR011622">
    <property type="entry name" value="7TMR_DISM_rcpt_extracell_dom2"/>
</dbReference>
<dbReference type="OrthoDB" id="9768069at2"/>
<dbReference type="SUPFAM" id="SSF52172">
    <property type="entry name" value="CheY-like"/>
    <property type="match status" value="1"/>
</dbReference>
<dbReference type="Pfam" id="PF02518">
    <property type="entry name" value="HATPase_c"/>
    <property type="match status" value="1"/>
</dbReference>
<dbReference type="PROSITE" id="PS50110">
    <property type="entry name" value="RESPONSE_REGULATORY"/>
    <property type="match status" value="1"/>
</dbReference>